<organism evidence="3 6">
    <name type="scientific">Saccharopolyspora kobensis</name>
    <dbReference type="NCBI Taxonomy" id="146035"/>
    <lineage>
        <taxon>Bacteria</taxon>
        <taxon>Bacillati</taxon>
        <taxon>Actinomycetota</taxon>
        <taxon>Actinomycetes</taxon>
        <taxon>Pseudonocardiales</taxon>
        <taxon>Pseudonocardiaceae</taxon>
        <taxon>Saccharopolyspora</taxon>
    </lineage>
</organism>
<dbReference type="EMBL" id="FOME01000010">
    <property type="protein sequence ID" value="SFE32553.1"/>
    <property type="molecule type" value="Genomic_DNA"/>
</dbReference>
<evidence type="ECO:0000256" key="1">
    <source>
        <dbReference type="SAM" id="MobiDB-lite"/>
    </source>
</evidence>
<evidence type="ECO:0000256" key="2">
    <source>
        <dbReference type="SAM" id="Phobius"/>
    </source>
</evidence>
<dbReference type="EMBL" id="FNVB01000006">
    <property type="protein sequence ID" value="SEG83619.1"/>
    <property type="molecule type" value="Genomic_DNA"/>
</dbReference>
<evidence type="ECO:0000313" key="4">
    <source>
        <dbReference type="EMBL" id="SFE32553.1"/>
    </source>
</evidence>
<dbReference type="SMR" id="A0A1H6DEA3"/>
<proteinExistence type="predicted"/>
<accession>A0A1H6DEA3</accession>
<dbReference type="AlphaFoldDB" id="A0A1H6DEA3"/>
<dbReference type="Proteomes" id="UP000199690">
    <property type="component" value="Unassembled WGS sequence"/>
</dbReference>
<evidence type="ECO:0000313" key="3">
    <source>
        <dbReference type="EMBL" id="SEG83619.1"/>
    </source>
</evidence>
<dbReference type="Proteomes" id="UP000236729">
    <property type="component" value="Unassembled WGS sequence"/>
</dbReference>
<keyword evidence="5" id="KW-1185">Reference proteome</keyword>
<name>A0A1H6DEA3_9PSEU</name>
<keyword evidence="2" id="KW-0472">Membrane</keyword>
<gene>
    <name evidence="3" type="ORF">SAMN02982929_04295</name>
    <name evidence="4" type="ORF">SAMN05216506_110212</name>
</gene>
<feature type="transmembrane region" description="Helical" evidence="2">
    <location>
        <begin position="135"/>
        <end position="161"/>
    </location>
</feature>
<evidence type="ECO:0000313" key="6">
    <source>
        <dbReference type="Proteomes" id="UP000236729"/>
    </source>
</evidence>
<keyword evidence="2" id="KW-1133">Transmembrane helix</keyword>
<feature type="region of interest" description="Disordered" evidence="1">
    <location>
        <begin position="83"/>
        <end position="104"/>
    </location>
</feature>
<feature type="region of interest" description="Disordered" evidence="1">
    <location>
        <begin position="164"/>
        <end position="196"/>
    </location>
</feature>
<dbReference type="RefSeq" id="WP_143185954.1">
    <property type="nucleotide sequence ID" value="NZ_FNVB01000006.1"/>
</dbReference>
<reference evidence="5 6" key="1">
    <citation type="submission" date="2016-10" db="EMBL/GenBank/DDBJ databases">
        <authorList>
            <person name="Varghese N."/>
            <person name="Submissions S."/>
        </authorList>
    </citation>
    <scope>NUCLEOTIDE SEQUENCE [LARGE SCALE GENOMIC DNA]</scope>
    <source>
        <strain evidence="6">ATCC 20501</strain>
        <strain evidence="4 5">CGMCC 4.3529</strain>
    </source>
</reference>
<sequence>MDASTLAAAVVQMMSALASGQPVQEGAQRVYDLVRERVLNSDVGQSAWNQFEQSPTEPAGQALLQSVVRDAISSDPEFARQLQESASSYTPTQGSSSAVGGNQENVTITNVSGIRGRNHISIGPMTINNNRQTRLSLVGAALLLLLLLGFGTYGAVTLVIGRNDSPPPESRNSGQQSAAPEPTIPKVHGLVSGRPMKSPSPVDAVFDVYNLLRSEKPEMICLLFADTGKEAFAAAHGAPDCQAAAQQLRNQVTDQNAYANPRLDRDAVVIAGNDAVAYSCRMRVEGGPVLGSFGFFRDSNGGWEIDSYELKPPTCA</sequence>
<evidence type="ECO:0000313" key="5">
    <source>
        <dbReference type="Proteomes" id="UP000199690"/>
    </source>
</evidence>
<protein>
    <submittedName>
        <fullName evidence="3">Uncharacterized protein</fullName>
    </submittedName>
</protein>
<reference evidence="3" key="2">
    <citation type="submission" date="2016-10" db="EMBL/GenBank/DDBJ databases">
        <authorList>
            <person name="de Groot N.N."/>
        </authorList>
    </citation>
    <scope>NUCLEOTIDE SEQUENCE [LARGE SCALE GENOMIC DNA]</scope>
    <source>
        <strain evidence="3">ATCC 20501</strain>
    </source>
</reference>
<accession>A0A1I1ZPQ8</accession>
<keyword evidence="2" id="KW-0812">Transmembrane</keyword>